<evidence type="ECO:0000313" key="4">
    <source>
        <dbReference type="Proteomes" id="UP000320781"/>
    </source>
</evidence>
<evidence type="ECO:0000256" key="1">
    <source>
        <dbReference type="ARBA" id="ARBA00023002"/>
    </source>
</evidence>
<dbReference type="GO" id="GO:0016903">
    <property type="term" value="F:oxidoreductase activity, acting on the aldehyde or oxo group of donors"/>
    <property type="evidence" value="ECO:0007669"/>
    <property type="project" value="InterPro"/>
</dbReference>
<accession>A0A523QJB7</accession>
<organism evidence="3 4">
    <name type="scientific">Aerophobetes bacterium</name>
    <dbReference type="NCBI Taxonomy" id="2030807"/>
    <lineage>
        <taxon>Bacteria</taxon>
        <taxon>Candidatus Aerophobota</taxon>
    </lineage>
</organism>
<dbReference type="InterPro" id="IPR052198">
    <property type="entry name" value="IorB_Oxidoreductase"/>
</dbReference>
<dbReference type="EMBL" id="SOKU01000182">
    <property type="protein sequence ID" value="TES85711.1"/>
    <property type="molecule type" value="Genomic_DNA"/>
</dbReference>
<dbReference type="Gene3D" id="3.40.920.10">
    <property type="entry name" value="Pyruvate-ferredoxin oxidoreductase, PFOR, domain III"/>
    <property type="match status" value="1"/>
</dbReference>
<evidence type="ECO:0000259" key="2">
    <source>
        <dbReference type="Pfam" id="PF01558"/>
    </source>
</evidence>
<dbReference type="Proteomes" id="UP000320781">
    <property type="component" value="Unassembled WGS sequence"/>
</dbReference>
<reference evidence="3 4" key="1">
    <citation type="submission" date="2019-03" db="EMBL/GenBank/DDBJ databases">
        <title>Metabolic potential of uncultured bacteria and archaea associated with petroleum seepage in deep-sea sediments.</title>
        <authorList>
            <person name="Dong X."/>
            <person name="Hubert C."/>
        </authorList>
    </citation>
    <scope>NUCLEOTIDE SEQUENCE [LARGE SCALE GENOMIC DNA]</scope>
    <source>
        <strain evidence="3">E44_bin92</strain>
    </source>
</reference>
<dbReference type="InterPro" id="IPR002869">
    <property type="entry name" value="Pyrv_flavodox_OxRed_cen"/>
</dbReference>
<evidence type="ECO:0000313" key="3">
    <source>
        <dbReference type="EMBL" id="TES85711.1"/>
    </source>
</evidence>
<keyword evidence="3" id="KW-0670">Pyruvate</keyword>
<dbReference type="InterPro" id="IPR019752">
    <property type="entry name" value="Pyrv/ketoisovalerate_OxRed_cat"/>
</dbReference>
<dbReference type="AlphaFoldDB" id="A0A523QJB7"/>
<gene>
    <name evidence="3" type="ORF">E3J95_03810</name>
</gene>
<dbReference type="NCBIfam" id="NF005322">
    <property type="entry name" value="PRK06853.1-2"/>
    <property type="match status" value="1"/>
</dbReference>
<dbReference type="Pfam" id="PF01558">
    <property type="entry name" value="POR"/>
    <property type="match status" value="1"/>
</dbReference>
<name>A0A523QJB7_UNCAE</name>
<proteinExistence type="predicted"/>
<sequence>MPKSITNVLLVGVGGQGILLTSEVLAKVAFEEGCDVKKSEVHGMAQRGGSVSSEVRFGDKIYSPLMKKGDADFLLALEKLEALRYVDYLKKGGVLILNDLEIPPLMVSIGKQEYPEDILFRLKKRTSRVIKMQASNIAEIAGNSKALNLVLLGKLSTFLSFKSSAWEKVIRQVVPPHAIEVNLRAFELGKKS</sequence>
<protein>
    <submittedName>
        <fullName evidence="3">Indolepyruvate oxidoreductase subunit beta</fullName>
    </submittedName>
</protein>
<dbReference type="PANTHER" id="PTHR43854:SF1">
    <property type="entry name" value="INDOLEPYRUVATE OXIDOREDUCTASE SUBUNIT IORB"/>
    <property type="match status" value="1"/>
</dbReference>
<dbReference type="NCBIfam" id="NF005325">
    <property type="entry name" value="PRK06853.1-5"/>
    <property type="match status" value="1"/>
</dbReference>
<dbReference type="SUPFAM" id="SSF53323">
    <property type="entry name" value="Pyruvate-ferredoxin oxidoreductase, PFOR, domain III"/>
    <property type="match status" value="1"/>
</dbReference>
<comment type="caution">
    <text evidence="3">The sequence shown here is derived from an EMBL/GenBank/DDBJ whole genome shotgun (WGS) entry which is preliminary data.</text>
</comment>
<dbReference type="PANTHER" id="PTHR43854">
    <property type="entry name" value="INDOLEPYRUVATE OXIDOREDUCTASE SUBUNIT IORB"/>
    <property type="match status" value="1"/>
</dbReference>
<feature type="domain" description="Pyruvate/ketoisovalerate oxidoreductase catalytic" evidence="2">
    <location>
        <begin position="14"/>
        <end position="189"/>
    </location>
</feature>
<keyword evidence="1" id="KW-0560">Oxidoreductase</keyword>